<feature type="transmembrane region" description="Helical" evidence="6">
    <location>
        <begin position="406"/>
        <end position="426"/>
    </location>
</feature>
<dbReference type="PROSITE" id="PS50850">
    <property type="entry name" value="MFS"/>
    <property type="match status" value="1"/>
</dbReference>
<comment type="caution">
    <text evidence="8">The sequence shown here is derived from an EMBL/GenBank/DDBJ whole genome shotgun (WGS) entry which is preliminary data.</text>
</comment>
<reference evidence="8 9" key="1">
    <citation type="submission" date="2020-11" db="EMBL/GenBank/DDBJ databases">
        <title>Fusibacter basophilias sp. nov.</title>
        <authorList>
            <person name="Qiu D."/>
        </authorList>
    </citation>
    <scope>NUCLEOTIDE SEQUENCE [LARGE SCALE GENOMIC DNA]</scope>
    <source>
        <strain evidence="8 9">Q10-2</strain>
    </source>
</reference>
<feature type="transmembrane region" description="Helical" evidence="6">
    <location>
        <begin position="96"/>
        <end position="116"/>
    </location>
</feature>
<feature type="transmembrane region" description="Helical" evidence="6">
    <location>
        <begin position="319"/>
        <end position="335"/>
    </location>
</feature>
<dbReference type="InterPro" id="IPR050327">
    <property type="entry name" value="Proton-linked_MCT"/>
</dbReference>
<evidence type="ECO:0000256" key="1">
    <source>
        <dbReference type="ARBA" id="ARBA00004651"/>
    </source>
</evidence>
<protein>
    <submittedName>
        <fullName evidence="8">MFS transporter</fullName>
    </submittedName>
</protein>
<evidence type="ECO:0000256" key="4">
    <source>
        <dbReference type="ARBA" id="ARBA00022989"/>
    </source>
</evidence>
<feature type="transmembrane region" description="Helical" evidence="6">
    <location>
        <begin position="289"/>
        <end position="307"/>
    </location>
</feature>
<evidence type="ECO:0000256" key="2">
    <source>
        <dbReference type="ARBA" id="ARBA00022448"/>
    </source>
</evidence>
<proteinExistence type="predicted"/>
<feature type="transmembrane region" description="Helical" evidence="6">
    <location>
        <begin position="169"/>
        <end position="187"/>
    </location>
</feature>
<feature type="transmembrane region" description="Helical" evidence="6">
    <location>
        <begin position="70"/>
        <end position="89"/>
    </location>
</feature>
<evidence type="ECO:0000256" key="3">
    <source>
        <dbReference type="ARBA" id="ARBA00022692"/>
    </source>
</evidence>
<feature type="transmembrane region" description="Helical" evidence="6">
    <location>
        <begin position="255"/>
        <end position="277"/>
    </location>
</feature>
<dbReference type="RefSeq" id="WP_194702962.1">
    <property type="nucleotide sequence ID" value="NZ_JADKNH010000010.1"/>
</dbReference>
<keyword evidence="5 6" id="KW-0472">Membrane</keyword>
<organism evidence="8 9">
    <name type="scientific">Fusibacter ferrireducens</name>
    <dbReference type="NCBI Taxonomy" id="2785058"/>
    <lineage>
        <taxon>Bacteria</taxon>
        <taxon>Bacillati</taxon>
        <taxon>Bacillota</taxon>
        <taxon>Clostridia</taxon>
        <taxon>Eubacteriales</taxon>
        <taxon>Eubacteriales Family XII. Incertae Sedis</taxon>
        <taxon>Fusibacter</taxon>
    </lineage>
</organism>
<keyword evidence="9" id="KW-1185">Reference proteome</keyword>
<feature type="transmembrane region" description="Helical" evidence="6">
    <location>
        <begin position="341"/>
        <end position="361"/>
    </location>
</feature>
<dbReference type="Pfam" id="PF07690">
    <property type="entry name" value="MFS_1"/>
    <property type="match status" value="1"/>
</dbReference>
<evidence type="ECO:0000256" key="5">
    <source>
        <dbReference type="ARBA" id="ARBA00023136"/>
    </source>
</evidence>
<dbReference type="InterPro" id="IPR036259">
    <property type="entry name" value="MFS_trans_sf"/>
</dbReference>
<dbReference type="InterPro" id="IPR011701">
    <property type="entry name" value="MFS"/>
</dbReference>
<gene>
    <name evidence="8" type="ORF">ISU02_16540</name>
</gene>
<dbReference type="EMBL" id="JADKNH010000010">
    <property type="protein sequence ID" value="MBF4694723.1"/>
    <property type="molecule type" value="Genomic_DNA"/>
</dbReference>
<evidence type="ECO:0000313" key="9">
    <source>
        <dbReference type="Proteomes" id="UP000614200"/>
    </source>
</evidence>
<dbReference type="SUPFAM" id="SSF103473">
    <property type="entry name" value="MFS general substrate transporter"/>
    <property type="match status" value="1"/>
</dbReference>
<keyword evidence="3 6" id="KW-0812">Transmembrane</keyword>
<accession>A0ABR9ZW75</accession>
<feature type="transmembrane region" description="Helical" evidence="6">
    <location>
        <begin position="122"/>
        <end position="148"/>
    </location>
</feature>
<comment type="subcellular location">
    <subcellularLocation>
        <location evidence="1">Cell membrane</location>
        <topology evidence="1">Multi-pass membrane protein</topology>
    </subcellularLocation>
</comment>
<evidence type="ECO:0000256" key="6">
    <source>
        <dbReference type="SAM" id="Phobius"/>
    </source>
</evidence>
<dbReference type="PANTHER" id="PTHR11360">
    <property type="entry name" value="MONOCARBOXYLATE TRANSPORTER"/>
    <property type="match status" value="1"/>
</dbReference>
<feature type="domain" description="Major facilitator superfamily (MFS) profile" evidence="7">
    <location>
        <begin position="35"/>
        <end position="431"/>
    </location>
</feature>
<keyword evidence="2" id="KW-0813">Transport</keyword>
<evidence type="ECO:0000313" key="8">
    <source>
        <dbReference type="EMBL" id="MBF4694723.1"/>
    </source>
</evidence>
<keyword evidence="4 6" id="KW-1133">Transmembrane helix</keyword>
<name>A0ABR9ZW75_9FIRM</name>
<feature type="transmembrane region" description="Helical" evidence="6">
    <location>
        <begin position="373"/>
        <end position="394"/>
    </location>
</feature>
<dbReference type="Proteomes" id="UP000614200">
    <property type="component" value="Unassembled WGS sequence"/>
</dbReference>
<dbReference type="InterPro" id="IPR020846">
    <property type="entry name" value="MFS_dom"/>
</dbReference>
<sequence length="442" mass="48085">MGFENENIAQVRVEKVKLQSENTNLKFGKAGWGIILYCMAMFFFLIGFSIDGLNIVAPAFAAAHNLEYSSVLGMATYAGFAGLFGYYILGRINVSLGPRITSGICLIGSGLSYIFYGRAQTLFQYAVGLVLVVSFINGASYIAGGSLVAQWFPKKKGLVNGLTTMGHNMGSAFYVPLIALLIGKFGLENGTTITAVVAMILGVIGLLMIRDTPAERGQYPDNVSKEVYETEYFTENVDEKTIWTVPKLLKTKETWMVALVIGINQLVTTGVMSQMVIRNIGLGFTQSKAIGLMTVCAVIGVGGSYMYGWLDQKFGVKKAIIIFLLWYSAALGLNITENITLVYVSVLMVGISIGGAANFIISLPASVFGRHGFAKANSVVFPIMSAILFSNYVINAQAIKITGSLRGAYVVFLCFLLINIFFVSLIDVRKYNKDYKVEDEVI</sequence>
<feature type="transmembrane region" description="Helical" evidence="6">
    <location>
        <begin position="193"/>
        <end position="209"/>
    </location>
</feature>
<dbReference type="Gene3D" id="1.20.1250.20">
    <property type="entry name" value="MFS general substrate transporter like domains"/>
    <property type="match status" value="1"/>
</dbReference>
<evidence type="ECO:0000259" key="7">
    <source>
        <dbReference type="PROSITE" id="PS50850"/>
    </source>
</evidence>
<feature type="transmembrane region" description="Helical" evidence="6">
    <location>
        <begin position="30"/>
        <end position="50"/>
    </location>
</feature>